<accession>A6KU84</accession>
<dbReference type="EMBL" id="CH474138">
    <property type="protein sequence ID" value="EDL82808.1"/>
    <property type="molecule type" value="Genomic_DNA"/>
</dbReference>
<dbReference type="AlphaFoldDB" id="A6KU84"/>
<evidence type="ECO:0000313" key="2">
    <source>
        <dbReference type="EMBL" id="EDL82808.1"/>
    </source>
</evidence>
<protein>
    <submittedName>
        <fullName evidence="2">RCG42244, isoform CRA_b</fullName>
    </submittedName>
</protein>
<sequence>MLSLLLCLTSFVFLRTGKSIDCQCQFLTFTLEVGLNTINQISWVSKISLVYDQRCMTQTTAL</sequence>
<reference evidence="3" key="1">
    <citation type="submission" date="2005-09" db="EMBL/GenBank/DDBJ databases">
        <authorList>
            <person name="Mural R.J."/>
            <person name="Li P.W."/>
            <person name="Adams M.D."/>
            <person name="Amanatides P.G."/>
            <person name="Baden-Tillson H."/>
            <person name="Barnstead M."/>
            <person name="Chin S.H."/>
            <person name="Dew I."/>
            <person name="Evans C.A."/>
            <person name="Ferriera S."/>
            <person name="Flanigan M."/>
            <person name="Fosler C."/>
            <person name="Glodek A."/>
            <person name="Gu Z."/>
            <person name="Holt R.A."/>
            <person name="Jennings D."/>
            <person name="Kraft C.L."/>
            <person name="Lu F."/>
            <person name="Nguyen T."/>
            <person name="Nusskern D.R."/>
            <person name="Pfannkoch C.M."/>
            <person name="Sitter C."/>
            <person name="Sutton G.G."/>
            <person name="Venter J.C."/>
            <person name="Wang Z."/>
            <person name="Woodage T."/>
            <person name="Zheng X.H."/>
            <person name="Zhong F."/>
        </authorList>
    </citation>
    <scope>NUCLEOTIDE SEQUENCE [LARGE SCALE GENOMIC DNA]</scope>
    <source>
        <strain>BN</strain>
        <strain evidence="3">Sprague-Dawley</strain>
    </source>
</reference>
<feature type="signal peptide" evidence="1">
    <location>
        <begin position="1"/>
        <end position="19"/>
    </location>
</feature>
<name>A6KU84_RAT</name>
<dbReference type="Proteomes" id="UP000234681">
    <property type="component" value="Chromosome X"/>
</dbReference>
<organism evidence="2 3">
    <name type="scientific">Rattus norvegicus</name>
    <name type="common">Rat</name>
    <dbReference type="NCBI Taxonomy" id="10116"/>
    <lineage>
        <taxon>Eukaryota</taxon>
        <taxon>Metazoa</taxon>
        <taxon>Chordata</taxon>
        <taxon>Craniata</taxon>
        <taxon>Vertebrata</taxon>
        <taxon>Euteleostomi</taxon>
        <taxon>Mammalia</taxon>
        <taxon>Eutheria</taxon>
        <taxon>Euarchontoglires</taxon>
        <taxon>Glires</taxon>
        <taxon>Rodentia</taxon>
        <taxon>Myomorpha</taxon>
        <taxon>Muroidea</taxon>
        <taxon>Muridae</taxon>
        <taxon>Murinae</taxon>
        <taxon>Rattus</taxon>
    </lineage>
</organism>
<proteinExistence type="predicted"/>
<keyword evidence="1" id="KW-0732">Signal</keyword>
<evidence type="ECO:0000256" key="1">
    <source>
        <dbReference type="SAM" id="SignalP"/>
    </source>
</evidence>
<evidence type="ECO:0000313" key="3">
    <source>
        <dbReference type="Proteomes" id="UP000234681"/>
    </source>
</evidence>
<gene>
    <name evidence="2" type="ORF">rCG_42244</name>
</gene>
<feature type="chain" id="PRO_5039923044" evidence="1">
    <location>
        <begin position="20"/>
        <end position="62"/>
    </location>
</feature>